<sequence>MKQVTLQIPDKKYQFFLELTESLGFVKKIEEEPSKEQILKELKEAITELKLIEKGKLKARPAKALLDEL</sequence>
<dbReference type="EMBL" id="MLJW01000092">
    <property type="protein sequence ID" value="OIR00736.1"/>
    <property type="molecule type" value="Genomic_DNA"/>
</dbReference>
<accession>A0A1J5S9K0</accession>
<comment type="caution">
    <text evidence="1">The sequence shown here is derived from an EMBL/GenBank/DDBJ whole genome shotgun (WGS) entry which is preliminary data.</text>
</comment>
<reference evidence="1" key="1">
    <citation type="submission" date="2016-10" db="EMBL/GenBank/DDBJ databases">
        <title>Sequence of Gallionella enrichment culture.</title>
        <authorList>
            <person name="Poehlein A."/>
            <person name="Muehling M."/>
            <person name="Daniel R."/>
        </authorList>
    </citation>
    <scope>NUCLEOTIDE SEQUENCE</scope>
</reference>
<name>A0A1J5S9K0_9ZZZZ</name>
<evidence type="ECO:0000313" key="1">
    <source>
        <dbReference type="EMBL" id="OIR00736.1"/>
    </source>
</evidence>
<gene>
    <name evidence="1" type="ORF">GALL_172610</name>
</gene>
<dbReference type="AlphaFoldDB" id="A0A1J5S9K0"/>
<organism evidence="1">
    <name type="scientific">mine drainage metagenome</name>
    <dbReference type="NCBI Taxonomy" id="410659"/>
    <lineage>
        <taxon>unclassified sequences</taxon>
        <taxon>metagenomes</taxon>
        <taxon>ecological metagenomes</taxon>
    </lineage>
</organism>
<protein>
    <submittedName>
        <fullName evidence="1">Uncharacterized protein</fullName>
    </submittedName>
</protein>
<proteinExistence type="predicted"/>